<feature type="compositionally biased region" description="Basic residues" evidence="1">
    <location>
        <begin position="9"/>
        <end position="21"/>
    </location>
</feature>
<name>A0A2P2PH89_RHIMU</name>
<proteinExistence type="predicted"/>
<evidence type="ECO:0000256" key="1">
    <source>
        <dbReference type="SAM" id="MobiDB-lite"/>
    </source>
</evidence>
<evidence type="ECO:0000313" key="2">
    <source>
        <dbReference type="EMBL" id="MBX54110.1"/>
    </source>
</evidence>
<organism evidence="2">
    <name type="scientific">Rhizophora mucronata</name>
    <name type="common">Asiatic mangrove</name>
    <dbReference type="NCBI Taxonomy" id="61149"/>
    <lineage>
        <taxon>Eukaryota</taxon>
        <taxon>Viridiplantae</taxon>
        <taxon>Streptophyta</taxon>
        <taxon>Embryophyta</taxon>
        <taxon>Tracheophyta</taxon>
        <taxon>Spermatophyta</taxon>
        <taxon>Magnoliopsida</taxon>
        <taxon>eudicotyledons</taxon>
        <taxon>Gunneridae</taxon>
        <taxon>Pentapetalae</taxon>
        <taxon>rosids</taxon>
        <taxon>fabids</taxon>
        <taxon>Malpighiales</taxon>
        <taxon>Rhizophoraceae</taxon>
        <taxon>Rhizophora</taxon>
    </lineage>
</organism>
<sequence length="21" mass="2618">MQQFIKYNHFQHRKNVKGAEN</sequence>
<reference evidence="2" key="1">
    <citation type="submission" date="2018-02" db="EMBL/GenBank/DDBJ databases">
        <title>Rhizophora mucronata_Transcriptome.</title>
        <authorList>
            <person name="Meera S.P."/>
            <person name="Sreeshan A."/>
            <person name="Augustine A."/>
        </authorList>
    </citation>
    <scope>NUCLEOTIDE SEQUENCE</scope>
    <source>
        <tissue evidence="2">Leaf</tissue>
    </source>
</reference>
<dbReference type="EMBL" id="GGEC01073626">
    <property type="protein sequence ID" value="MBX54110.1"/>
    <property type="molecule type" value="Transcribed_RNA"/>
</dbReference>
<dbReference type="AlphaFoldDB" id="A0A2P2PH89"/>
<feature type="region of interest" description="Disordered" evidence="1">
    <location>
        <begin position="1"/>
        <end position="21"/>
    </location>
</feature>
<protein>
    <submittedName>
        <fullName evidence="2">Uncharacterized protein</fullName>
    </submittedName>
</protein>
<accession>A0A2P2PH89</accession>